<evidence type="ECO:0000256" key="7">
    <source>
        <dbReference type="ARBA" id="ARBA00023136"/>
    </source>
</evidence>
<dbReference type="GO" id="GO:0005886">
    <property type="term" value="C:plasma membrane"/>
    <property type="evidence" value="ECO:0007669"/>
    <property type="project" value="UniProtKB-SubCell"/>
</dbReference>
<dbReference type="PANTHER" id="PTHR34264">
    <property type="entry name" value="ATP SYNTHASE SUBUNIT B, CHLOROPLASTIC"/>
    <property type="match status" value="1"/>
</dbReference>
<comment type="similarity">
    <text evidence="12 13">Belongs to the ATPase B chain family.</text>
</comment>
<accession>A0A484HEB1</accession>
<evidence type="ECO:0000256" key="14">
    <source>
        <dbReference type="SAM" id="Coils"/>
    </source>
</evidence>
<dbReference type="GO" id="GO:0046933">
    <property type="term" value="F:proton-transporting ATP synthase activity, rotational mechanism"/>
    <property type="evidence" value="ECO:0007669"/>
    <property type="project" value="UniProtKB-UniRule"/>
</dbReference>
<keyword evidence="1 12" id="KW-0813">Transport</keyword>
<dbReference type="CDD" id="cd06503">
    <property type="entry name" value="ATP-synt_Fo_b"/>
    <property type="match status" value="1"/>
</dbReference>
<gene>
    <name evidence="12 15" type="primary">atpF</name>
    <name evidence="15" type="ORF">EPICR_20041</name>
</gene>
<evidence type="ECO:0000256" key="1">
    <source>
        <dbReference type="ARBA" id="ARBA00022448"/>
    </source>
</evidence>
<dbReference type="GO" id="GO:0045259">
    <property type="term" value="C:proton-transporting ATP synthase complex"/>
    <property type="evidence" value="ECO:0007669"/>
    <property type="project" value="UniProtKB-KW"/>
</dbReference>
<evidence type="ECO:0000256" key="2">
    <source>
        <dbReference type="ARBA" id="ARBA00022547"/>
    </source>
</evidence>
<evidence type="ECO:0000256" key="5">
    <source>
        <dbReference type="ARBA" id="ARBA00022989"/>
    </source>
</evidence>
<keyword evidence="7 12" id="KW-0472">Membrane</keyword>
<comment type="subcellular location">
    <subcellularLocation>
        <location evidence="12">Cell membrane</location>
        <topology evidence="12">Single-pass membrane protein</topology>
    </subcellularLocation>
    <subcellularLocation>
        <location evidence="11">Endomembrane system</location>
        <topology evidence="11">Single-pass membrane protein</topology>
    </subcellularLocation>
</comment>
<organism evidence="15">
    <name type="scientific">uncultured Desulfobacteraceae bacterium</name>
    <dbReference type="NCBI Taxonomy" id="218296"/>
    <lineage>
        <taxon>Bacteria</taxon>
        <taxon>Pseudomonadati</taxon>
        <taxon>Thermodesulfobacteriota</taxon>
        <taxon>Desulfobacteria</taxon>
        <taxon>Desulfobacterales</taxon>
        <taxon>Desulfobacteraceae</taxon>
        <taxon>environmental samples</taxon>
    </lineage>
</organism>
<keyword evidence="3 12" id="KW-0812">Transmembrane</keyword>
<comment type="function">
    <text evidence="9 12">F(1)F(0) ATP synthase produces ATP from ADP in the presence of a proton or sodium gradient. F-type ATPases consist of two structural domains, F(1) containing the extramembraneous catalytic core and F(0) containing the membrane proton channel, linked together by a central stalk and a peripheral stalk. During catalysis, ATP synthesis in the catalytic domain of F(1) is coupled via a rotary mechanism of the central stalk subunits to proton translocation.</text>
</comment>
<feature type="transmembrane region" description="Helical" evidence="12">
    <location>
        <begin position="47"/>
        <end position="65"/>
    </location>
</feature>
<dbReference type="HAMAP" id="MF_01398">
    <property type="entry name" value="ATP_synth_b_bprime"/>
    <property type="match status" value="1"/>
</dbReference>
<comment type="function">
    <text evidence="10">Component of the F(0) channel, it forms part of the peripheral stalk, linking F(1) to F(0). The b'-subunit is a diverged and duplicated form of b found in plants and photosynthetic bacteria.</text>
</comment>
<evidence type="ECO:0000256" key="11">
    <source>
        <dbReference type="ARBA" id="ARBA00037847"/>
    </source>
</evidence>
<evidence type="ECO:0000256" key="8">
    <source>
        <dbReference type="ARBA" id="ARBA00023310"/>
    </source>
</evidence>
<feature type="coiled-coil region" evidence="14">
    <location>
        <begin position="70"/>
        <end position="144"/>
    </location>
</feature>
<dbReference type="EMBL" id="CAACVI010000012">
    <property type="protein sequence ID" value="VEN73578.1"/>
    <property type="molecule type" value="Genomic_DNA"/>
</dbReference>
<name>A0A484HEB1_9BACT</name>
<dbReference type="Pfam" id="PF00430">
    <property type="entry name" value="ATP-synt_B"/>
    <property type="match status" value="1"/>
</dbReference>
<keyword evidence="6 12" id="KW-0406">Ion transport</keyword>
<proteinExistence type="inferred from homology"/>
<evidence type="ECO:0000256" key="9">
    <source>
        <dbReference type="ARBA" id="ARBA00025198"/>
    </source>
</evidence>
<evidence type="ECO:0000256" key="12">
    <source>
        <dbReference type="HAMAP-Rule" id="MF_01398"/>
    </source>
</evidence>
<dbReference type="GO" id="GO:0012505">
    <property type="term" value="C:endomembrane system"/>
    <property type="evidence" value="ECO:0007669"/>
    <property type="project" value="UniProtKB-SubCell"/>
</dbReference>
<reference evidence="15" key="1">
    <citation type="submission" date="2019-01" db="EMBL/GenBank/DDBJ databases">
        <authorList>
            <consortium name="Genoscope - CEA"/>
            <person name="William W."/>
        </authorList>
    </citation>
    <scope>NUCLEOTIDE SEQUENCE</scope>
    <source>
        <strain evidence="15">CR-1</strain>
    </source>
</reference>
<evidence type="ECO:0000256" key="6">
    <source>
        <dbReference type="ARBA" id="ARBA00023065"/>
    </source>
</evidence>
<comment type="subunit">
    <text evidence="12">F-type ATPases have 2 components, F(1) - the catalytic core - and F(0) - the membrane proton channel. F(1) has five subunits: alpha(3), beta(3), gamma(1), delta(1), epsilon(1). F(0) has three main subunits: a(1), b(2) and c(10-14). The alpha and beta chains form an alternating ring which encloses part of the gamma chain. F(1) is attached to F(0) by a central stalk formed by the gamma and epsilon chains, while a peripheral stalk is formed by the delta and b chains.</text>
</comment>
<dbReference type="InterPro" id="IPR002146">
    <property type="entry name" value="ATP_synth_b/b'su_bac/chlpt"/>
</dbReference>
<evidence type="ECO:0000256" key="13">
    <source>
        <dbReference type="RuleBase" id="RU003848"/>
    </source>
</evidence>
<evidence type="ECO:0000313" key="15">
    <source>
        <dbReference type="EMBL" id="VEN73578.1"/>
    </source>
</evidence>
<keyword evidence="4 12" id="KW-0375">Hydrogen ion transport</keyword>
<sequence length="199" mass="22415">MKVPENFRQRLSVMLPLAGALLLVLIGPAAAESGGGGHGGPGWVMNDTWRIMNFVALATILFFVLKKPLAGALQDRITGIEDQLKDLETRKKEAEKELAEYNEKLSLLDKQAEKIVQDYIEQGKEAGEKIRRQAKVAAEKLEEQARRNIEHEFEKAKDMLHREVLEKSFAKAEEMIRSGIAAEDQERLVDEYLNKVVTS</sequence>
<keyword evidence="12" id="KW-1003">Cell membrane</keyword>
<keyword evidence="14" id="KW-0175">Coiled coil</keyword>
<protein>
    <recommendedName>
        <fullName evidence="12">ATP synthase subunit b</fullName>
    </recommendedName>
    <alternativeName>
        <fullName evidence="12">ATP synthase F(0) sector subunit b</fullName>
    </alternativeName>
    <alternativeName>
        <fullName evidence="12">ATPase subunit I</fullName>
    </alternativeName>
    <alternativeName>
        <fullName evidence="12">F-type ATPase subunit b</fullName>
        <shortName evidence="12">F-ATPase subunit b</shortName>
    </alternativeName>
</protein>
<evidence type="ECO:0000256" key="10">
    <source>
        <dbReference type="ARBA" id="ARBA00025614"/>
    </source>
</evidence>
<evidence type="ECO:0000256" key="3">
    <source>
        <dbReference type="ARBA" id="ARBA00022692"/>
    </source>
</evidence>
<dbReference type="AlphaFoldDB" id="A0A484HEB1"/>
<keyword evidence="2 12" id="KW-0138">CF(0)</keyword>
<keyword evidence="5 12" id="KW-1133">Transmembrane helix</keyword>
<evidence type="ECO:0000256" key="4">
    <source>
        <dbReference type="ARBA" id="ARBA00022781"/>
    </source>
</evidence>
<keyword evidence="8 12" id="KW-0066">ATP synthesis</keyword>
<dbReference type="PANTHER" id="PTHR34264:SF3">
    <property type="entry name" value="ATP SYNTHASE SUBUNIT B, CHLOROPLASTIC"/>
    <property type="match status" value="1"/>
</dbReference>